<accession>A0A5B7I6Z6</accession>
<reference evidence="1 2" key="1">
    <citation type="submission" date="2019-05" db="EMBL/GenBank/DDBJ databases">
        <title>Another draft genome of Portunus trituberculatus and its Hox gene families provides insights of decapod evolution.</title>
        <authorList>
            <person name="Jeong J.-H."/>
            <person name="Song I."/>
            <person name="Kim S."/>
            <person name="Choi T."/>
            <person name="Kim D."/>
            <person name="Ryu S."/>
            <person name="Kim W."/>
        </authorList>
    </citation>
    <scope>NUCLEOTIDE SEQUENCE [LARGE SCALE GENOMIC DNA]</scope>
    <source>
        <tissue evidence="1">Muscle</tissue>
    </source>
</reference>
<sequence>MSTKWSNRTQISSLTVYKCPENMPNYLKMP</sequence>
<organism evidence="1 2">
    <name type="scientific">Portunus trituberculatus</name>
    <name type="common">Swimming crab</name>
    <name type="synonym">Neptunus trituberculatus</name>
    <dbReference type="NCBI Taxonomy" id="210409"/>
    <lineage>
        <taxon>Eukaryota</taxon>
        <taxon>Metazoa</taxon>
        <taxon>Ecdysozoa</taxon>
        <taxon>Arthropoda</taxon>
        <taxon>Crustacea</taxon>
        <taxon>Multicrustacea</taxon>
        <taxon>Malacostraca</taxon>
        <taxon>Eumalacostraca</taxon>
        <taxon>Eucarida</taxon>
        <taxon>Decapoda</taxon>
        <taxon>Pleocyemata</taxon>
        <taxon>Brachyura</taxon>
        <taxon>Eubrachyura</taxon>
        <taxon>Portunoidea</taxon>
        <taxon>Portunidae</taxon>
        <taxon>Portuninae</taxon>
        <taxon>Portunus</taxon>
    </lineage>
</organism>
<gene>
    <name evidence="1" type="ORF">E2C01_074877</name>
</gene>
<comment type="caution">
    <text evidence="1">The sequence shown here is derived from an EMBL/GenBank/DDBJ whole genome shotgun (WGS) entry which is preliminary data.</text>
</comment>
<protein>
    <submittedName>
        <fullName evidence="1">Uncharacterized protein</fullName>
    </submittedName>
</protein>
<evidence type="ECO:0000313" key="1">
    <source>
        <dbReference type="EMBL" id="MPC80300.1"/>
    </source>
</evidence>
<name>A0A5B7I6Z6_PORTR</name>
<dbReference type="Proteomes" id="UP000324222">
    <property type="component" value="Unassembled WGS sequence"/>
</dbReference>
<evidence type="ECO:0000313" key="2">
    <source>
        <dbReference type="Proteomes" id="UP000324222"/>
    </source>
</evidence>
<dbReference type="AlphaFoldDB" id="A0A5B7I6Z6"/>
<keyword evidence="2" id="KW-1185">Reference proteome</keyword>
<dbReference type="EMBL" id="VSRR010053656">
    <property type="protein sequence ID" value="MPC80300.1"/>
    <property type="molecule type" value="Genomic_DNA"/>
</dbReference>
<proteinExistence type="predicted"/>